<dbReference type="VEuPathDB" id="FungiDB:PADG_11554"/>
<dbReference type="HOGENOM" id="CLU_2183212_0_0_1"/>
<dbReference type="Proteomes" id="UP000001628">
    <property type="component" value="Unassembled WGS sequence"/>
</dbReference>
<sequence>MRKMQMPNKATLELVGFERILTVEYSPPNTSLLTKWYTDTYKEIARVKRSDMGADGFEDILSEFPPIFEGIIVGTPQDPNRLYDPIIKAYDDAISLIGCQSD</sequence>
<dbReference type="AlphaFoldDB" id="A0A0A0HYB5"/>
<name>A0A0A0HYB5_PARBD</name>
<dbReference type="GeneID" id="22587451"/>
<dbReference type="eggNOG" id="ENOG502S5WB">
    <property type="taxonomic scope" value="Eukaryota"/>
</dbReference>
<keyword evidence="2" id="KW-1185">Reference proteome</keyword>
<evidence type="ECO:0000313" key="2">
    <source>
        <dbReference type="Proteomes" id="UP000001628"/>
    </source>
</evidence>
<proteinExistence type="predicted"/>
<dbReference type="EMBL" id="KN275959">
    <property type="protein sequence ID" value="KGM92355.1"/>
    <property type="molecule type" value="Genomic_DNA"/>
</dbReference>
<organism evidence="1 2">
    <name type="scientific">Paracoccidioides brasiliensis (strain Pb18)</name>
    <dbReference type="NCBI Taxonomy" id="502780"/>
    <lineage>
        <taxon>Eukaryota</taxon>
        <taxon>Fungi</taxon>
        <taxon>Dikarya</taxon>
        <taxon>Ascomycota</taxon>
        <taxon>Pezizomycotina</taxon>
        <taxon>Eurotiomycetes</taxon>
        <taxon>Eurotiomycetidae</taxon>
        <taxon>Onygenales</taxon>
        <taxon>Ajellomycetaceae</taxon>
        <taxon>Paracoccidioides</taxon>
    </lineage>
</organism>
<gene>
    <name evidence="1" type="ORF">PADG_11554</name>
</gene>
<dbReference type="InParanoid" id="A0A0A0HYB5"/>
<accession>A0A0A0HYB5</accession>
<dbReference type="RefSeq" id="XP_010759011.1">
    <property type="nucleotide sequence ID" value="XM_010760709.1"/>
</dbReference>
<dbReference type="KEGG" id="pbn:PADG_11554"/>
<reference evidence="1 2" key="1">
    <citation type="journal article" date="2011" name="PLoS Genet.">
        <title>Comparative genomic analysis of human fungal pathogens causing paracoccidioidomycosis.</title>
        <authorList>
            <person name="Desjardins C.A."/>
            <person name="Champion M.D."/>
            <person name="Holder J.W."/>
            <person name="Muszewska A."/>
            <person name="Goldberg J."/>
            <person name="Bailao A.M."/>
            <person name="Brigido M.M."/>
            <person name="Ferreira M.E."/>
            <person name="Garcia A.M."/>
            <person name="Grynberg M."/>
            <person name="Gujja S."/>
            <person name="Heiman D.I."/>
            <person name="Henn M.R."/>
            <person name="Kodira C.D."/>
            <person name="Leon-Narvaez H."/>
            <person name="Longo L.V."/>
            <person name="Ma L.J."/>
            <person name="Malavazi I."/>
            <person name="Matsuo A.L."/>
            <person name="Morais F.V."/>
            <person name="Pereira M."/>
            <person name="Rodriguez-Brito S."/>
            <person name="Sakthikumar S."/>
            <person name="Salem-Izacc S.M."/>
            <person name="Sykes S.M."/>
            <person name="Teixeira M.M."/>
            <person name="Vallejo M.C."/>
            <person name="Walter M.E."/>
            <person name="Yandava C."/>
            <person name="Young S."/>
            <person name="Zeng Q."/>
            <person name="Zucker J."/>
            <person name="Felipe M.S."/>
            <person name="Goldman G.H."/>
            <person name="Haas B.J."/>
            <person name="McEwen J.G."/>
            <person name="Nino-Vega G."/>
            <person name="Puccia R."/>
            <person name="San-Blas G."/>
            <person name="Soares C.M."/>
            <person name="Birren B.W."/>
            <person name="Cuomo C.A."/>
        </authorList>
    </citation>
    <scope>NUCLEOTIDE SEQUENCE [LARGE SCALE GENOMIC DNA]</scope>
    <source>
        <strain evidence="1 2">Pb18</strain>
    </source>
</reference>
<evidence type="ECO:0000313" key="1">
    <source>
        <dbReference type="EMBL" id="KGM92355.1"/>
    </source>
</evidence>
<dbReference type="STRING" id="502780.A0A0A0HYB5"/>
<protein>
    <submittedName>
        <fullName evidence="1">Uncharacterized protein</fullName>
    </submittedName>
</protein>